<gene>
    <name evidence="2" type="ORF">PSON_ATCC_30995.1.T0910165</name>
</gene>
<keyword evidence="1" id="KW-0812">Transmembrane</keyword>
<keyword evidence="3" id="KW-1185">Reference proteome</keyword>
<keyword evidence="1" id="KW-0472">Membrane</keyword>
<evidence type="ECO:0000313" key="2">
    <source>
        <dbReference type="EMBL" id="CAD8108625.1"/>
    </source>
</evidence>
<reference evidence="2" key="1">
    <citation type="submission" date="2021-01" db="EMBL/GenBank/DDBJ databases">
        <authorList>
            <consortium name="Genoscope - CEA"/>
            <person name="William W."/>
        </authorList>
    </citation>
    <scope>NUCLEOTIDE SEQUENCE</scope>
</reference>
<dbReference type="CDD" id="cd00064">
    <property type="entry name" value="FU"/>
    <property type="match status" value="1"/>
</dbReference>
<dbReference type="EMBL" id="CAJJDN010000091">
    <property type="protein sequence ID" value="CAD8108625.1"/>
    <property type="molecule type" value="Genomic_DNA"/>
</dbReference>
<protein>
    <recommendedName>
        <fullName evidence="4">Transmembrane protein</fullName>
    </recommendedName>
</protein>
<dbReference type="OrthoDB" id="300641at2759"/>
<dbReference type="AlphaFoldDB" id="A0A8S1Q072"/>
<accession>A0A8S1Q072</accession>
<comment type="caution">
    <text evidence="2">The sequence shown here is derived from an EMBL/GenBank/DDBJ whole genome shotgun (WGS) entry which is preliminary data.</text>
</comment>
<organism evidence="2 3">
    <name type="scientific">Paramecium sonneborni</name>
    <dbReference type="NCBI Taxonomy" id="65129"/>
    <lineage>
        <taxon>Eukaryota</taxon>
        <taxon>Sar</taxon>
        <taxon>Alveolata</taxon>
        <taxon>Ciliophora</taxon>
        <taxon>Intramacronucleata</taxon>
        <taxon>Oligohymenophorea</taxon>
        <taxon>Peniculida</taxon>
        <taxon>Parameciidae</taxon>
        <taxon>Paramecium</taxon>
    </lineage>
</organism>
<evidence type="ECO:0008006" key="4">
    <source>
        <dbReference type="Google" id="ProtNLM"/>
    </source>
</evidence>
<keyword evidence="1" id="KW-1133">Transmembrane helix</keyword>
<evidence type="ECO:0000313" key="3">
    <source>
        <dbReference type="Proteomes" id="UP000692954"/>
    </source>
</evidence>
<evidence type="ECO:0000256" key="1">
    <source>
        <dbReference type="SAM" id="Phobius"/>
    </source>
</evidence>
<dbReference type="InterPro" id="IPR006212">
    <property type="entry name" value="Furin_repeat"/>
</dbReference>
<feature type="transmembrane region" description="Helical" evidence="1">
    <location>
        <begin position="105"/>
        <end position="123"/>
    </location>
</feature>
<name>A0A8S1Q072_9CILI</name>
<sequence>MDLNNQNTNRIRRFYILIHQNSANLKRFNVGRLKSITCSAVLLNFRKKKLQPIVANFQIYHLTLQKTSFLQKMKQNLVMKSLYDIKQKWNYNLINQKLIQNFMRIKFYLILQKYIMLNIFIINNQKFSLETTYKLLILLLLLIIRILRLSYSCLTCDGPTNENCLSCSESSKRIFLNQYKVCICPYYKIDQDGNVKLIKIQISYFLKVIKYLNNKVCKVILNSLNCQIKFDYNF</sequence>
<feature type="transmembrane region" description="Helical" evidence="1">
    <location>
        <begin position="135"/>
        <end position="151"/>
    </location>
</feature>
<dbReference type="Proteomes" id="UP000692954">
    <property type="component" value="Unassembled WGS sequence"/>
</dbReference>
<proteinExistence type="predicted"/>